<accession>F7YU44</accession>
<evidence type="ECO:0000256" key="10">
    <source>
        <dbReference type="HAMAP-Rule" id="MF_00019"/>
    </source>
</evidence>
<dbReference type="STRING" id="688269.Theth_0032"/>
<dbReference type="NCBIfam" id="TIGR00182">
    <property type="entry name" value="plsX"/>
    <property type="match status" value="1"/>
</dbReference>
<dbReference type="SUPFAM" id="SSF53659">
    <property type="entry name" value="Isocitrate/Isopropylmalate dehydrogenase-like"/>
    <property type="match status" value="1"/>
</dbReference>
<proteinExistence type="inferred from homology"/>
<gene>
    <name evidence="10" type="primary">plsX</name>
    <name evidence="11" type="ORF">Theth_0032</name>
</gene>
<evidence type="ECO:0000256" key="9">
    <source>
        <dbReference type="ARBA" id="ARBA00046608"/>
    </source>
</evidence>
<name>F7YU44_9THEM</name>
<evidence type="ECO:0000256" key="6">
    <source>
        <dbReference type="ARBA" id="ARBA00023209"/>
    </source>
</evidence>
<dbReference type="HAMAP" id="MF_00019">
    <property type="entry name" value="PlsX"/>
    <property type="match status" value="1"/>
</dbReference>
<keyword evidence="4 10" id="KW-0808">Transferase</keyword>
<keyword evidence="11" id="KW-0012">Acyltransferase</keyword>
<dbReference type="RefSeq" id="WP_013931364.1">
    <property type="nucleotide sequence ID" value="NC_015707.1"/>
</dbReference>
<organism evidence="11 12">
    <name type="scientific">Pseudothermotoga thermarum DSM 5069</name>
    <dbReference type="NCBI Taxonomy" id="688269"/>
    <lineage>
        <taxon>Bacteria</taxon>
        <taxon>Thermotogati</taxon>
        <taxon>Thermotogota</taxon>
        <taxon>Thermotogae</taxon>
        <taxon>Thermotogales</taxon>
        <taxon>Thermotogaceae</taxon>
        <taxon>Pseudothermotoga</taxon>
    </lineage>
</organism>
<dbReference type="eggNOG" id="COG0416">
    <property type="taxonomic scope" value="Bacteria"/>
</dbReference>
<keyword evidence="6 10" id="KW-0594">Phospholipid biosynthesis</keyword>
<dbReference type="UniPathway" id="UPA00085"/>
<protein>
    <recommendedName>
        <fullName evidence="8 10">Phosphate acyltransferase</fullName>
        <ecNumber evidence="8 10">2.3.1.274</ecNumber>
    </recommendedName>
    <alternativeName>
        <fullName evidence="10">Acyl-ACP phosphotransacylase</fullName>
    </alternativeName>
    <alternativeName>
        <fullName evidence="10">Acyl-[acyl-carrier-protein]--phosphate acyltransferase</fullName>
    </alternativeName>
    <alternativeName>
        <fullName evidence="10">Phosphate-acyl-ACP acyltransferase</fullName>
    </alternativeName>
</protein>
<keyword evidence="5 10" id="KW-0443">Lipid metabolism</keyword>
<evidence type="ECO:0000256" key="8">
    <source>
        <dbReference type="ARBA" id="ARBA00024069"/>
    </source>
</evidence>
<dbReference type="GO" id="GO:0008654">
    <property type="term" value="P:phospholipid biosynthetic process"/>
    <property type="evidence" value="ECO:0007669"/>
    <property type="project" value="UniProtKB-KW"/>
</dbReference>
<dbReference type="HOGENOM" id="CLU_039379_1_1_0"/>
<dbReference type="OrthoDB" id="9806408at2"/>
<dbReference type="GO" id="GO:0006633">
    <property type="term" value="P:fatty acid biosynthetic process"/>
    <property type="evidence" value="ECO:0007669"/>
    <property type="project" value="UniProtKB-UniRule"/>
</dbReference>
<comment type="similarity">
    <text evidence="10">Belongs to the PlsX family.</text>
</comment>
<evidence type="ECO:0000256" key="7">
    <source>
        <dbReference type="ARBA" id="ARBA00023264"/>
    </source>
</evidence>
<reference evidence="11 12" key="1">
    <citation type="submission" date="2010-11" db="EMBL/GenBank/DDBJ databases">
        <title>The complete genome of Thermotoga thermarum DSM 5069.</title>
        <authorList>
            <consortium name="US DOE Joint Genome Institute (JGI-PGF)"/>
            <person name="Lucas S."/>
            <person name="Copeland A."/>
            <person name="Lapidus A."/>
            <person name="Bruce D."/>
            <person name="Goodwin L."/>
            <person name="Pitluck S."/>
            <person name="Kyrpides N."/>
            <person name="Mavromatis K."/>
            <person name="Ivanova N."/>
            <person name="Zeytun A."/>
            <person name="Brettin T."/>
            <person name="Detter J.C."/>
            <person name="Tapia R."/>
            <person name="Han C."/>
            <person name="Land M."/>
            <person name="Hauser L."/>
            <person name="Markowitz V."/>
            <person name="Cheng J.-F."/>
            <person name="Hugenholtz P."/>
            <person name="Woyke T."/>
            <person name="Wu D."/>
            <person name="Spring S."/>
            <person name="Schroeder M."/>
            <person name="Brambilla E."/>
            <person name="Klenk H.-P."/>
            <person name="Eisen J.A."/>
        </authorList>
    </citation>
    <scope>NUCLEOTIDE SEQUENCE [LARGE SCALE GENOMIC DNA]</scope>
    <source>
        <strain evidence="11 12">DSM 5069</strain>
    </source>
</reference>
<keyword evidence="7 10" id="KW-1208">Phospholipid metabolism</keyword>
<comment type="function">
    <text evidence="10">Catalyzes the reversible formation of acyl-phosphate (acyl-PO(4)) from acyl-[acyl-carrier-protein] (acyl-ACP). This enzyme utilizes acyl-ACP as fatty acyl donor, but not acyl-CoA.</text>
</comment>
<keyword evidence="3 10" id="KW-0444">Lipid biosynthesis</keyword>
<evidence type="ECO:0000256" key="5">
    <source>
        <dbReference type="ARBA" id="ARBA00023098"/>
    </source>
</evidence>
<dbReference type="InterPro" id="IPR012281">
    <property type="entry name" value="Phospholipid_synth_PlsX-like"/>
</dbReference>
<dbReference type="KEGG" id="tta:Theth_0032"/>
<dbReference type="PIRSF" id="PIRSF002465">
    <property type="entry name" value="Phsphlp_syn_PlsX"/>
    <property type="match status" value="1"/>
</dbReference>
<dbReference type="PATRIC" id="fig|688269.3.peg.32"/>
<comment type="subunit">
    <text evidence="9 10">Homodimer. Probably interacts with PlsY.</text>
</comment>
<dbReference type="Pfam" id="PF02504">
    <property type="entry name" value="FA_synthesis"/>
    <property type="match status" value="1"/>
</dbReference>
<dbReference type="EMBL" id="CP002351">
    <property type="protein sequence ID" value="AEH50140.1"/>
    <property type="molecule type" value="Genomic_DNA"/>
</dbReference>
<dbReference type="InterPro" id="IPR003664">
    <property type="entry name" value="FA_synthesis"/>
</dbReference>
<comment type="pathway">
    <text evidence="10">Lipid metabolism; phospholipid metabolism.</text>
</comment>
<evidence type="ECO:0000256" key="4">
    <source>
        <dbReference type="ARBA" id="ARBA00022679"/>
    </source>
</evidence>
<dbReference type="PANTHER" id="PTHR30100:SF1">
    <property type="entry name" value="PHOSPHATE ACYLTRANSFERASE"/>
    <property type="match status" value="1"/>
</dbReference>
<dbReference type="Gene3D" id="3.40.718.10">
    <property type="entry name" value="Isopropylmalate Dehydrogenase"/>
    <property type="match status" value="1"/>
</dbReference>
<comment type="subcellular location">
    <subcellularLocation>
        <location evidence="10">Cytoplasm</location>
    </subcellularLocation>
    <text evidence="10">Associated with the membrane possibly through PlsY.</text>
</comment>
<sequence>MVRIALDLMSGDRAPEEILEGALLSKNLCQLVVIGTKSVLEKIDGVEKIEVEDFLPMDVKPMEILHRKTSSMYVGLKLVKEKLVDAFVCAGNTGALLAGATFVVGRMEGVERPALAVPVPSTNGFAILIDAGANARVRPEHLLDFAIMGLAYAKVLGKDKPKLGLLNVGEEENKGDEVTKEAYKLLKELFPDFFIGNVEGHDINAGKVDVVVADGFSGNVAMKTMEGTAKMILQTLKEKIENSGIIAKLGALLMKKVFLQLKTTLDPRTYGGAFILGIDGIVVKAHGSSDRVAIKNAIEVAVRGCKMKLVENIKEEIKRVRNSGACGGNKDSRSDRST</sequence>
<evidence type="ECO:0000256" key="2">
    <source>
        <dbReference type="ARBA" id="ARBA00022490"/>
    </source>
</evidence>
<comment type="catalytic activity">
    <reaction evidence="1 10">
        <text>a fatty acyl-[ACP] + phosphate = an acyl phosphate + holo-[ACP]</text>
        <dbReference type="Rhea" id="RHEA:42292"/>
        <dbReference type="Rhea" id="RHEA-COMP:9685"/>
        <dbReference type="Rhea" id="RHEA-COMP:14125"/>
        <dbReference type="ChEBI" id="CHEBI:43474"/>
        <dbReference type="ChEBI" id="CHEBI:59918"/>
        <dbReference type="ChEBI" id="CHEBI:64479"/>
        <dbReference type="ChEBI" id="CHEBI:138651"/>
        <dbReference type="EC" id="2.3.1.274"/>
    </reaction>
</comment>
<dbReference type="GO" id="GO:0043811">
    <property type="term" value="F:phosphate:acyl-[acyl carrier protein] acyltransferase activity"/>
    <property type="evidence" value="ECO:0007669"/>
    <property type="project" value="UniProtKB-UniRule"/>
</dbReference>
<dbReference type="EC" id="2.3.1.274" evidence="8 10"/>
<evidence type="ECO:0000256" key="1">
    <source>
        <dbReference type="ARBA" id="ARBA00001232"/>
    </source>
</evidence>
<dbReference type="PANTHER" id="PTHR30100">
    <property type="entry name" value="FATTY ACID/PHOSPHOLIPID SYNTHESIS PROTEIN PLSX"/>
    <property type="match status" value="1"/>
</dbReference>
<evidence type="ECO:0000313" key="11">
    <source>
        <dbReference type="EMBL" id="AEH50140.1"/>
    </source>
</evidence>
<dbReference type="Proteomes" id="UP000006804">
    <property type="component" value="Chromosome"/>
</dbReference>
<evidence type="ECO:0000256" key="3">
    <source>
        <dbReference type="ARBA" id="ARBA00022516"/>
    </source>
</evidence>
<dbReference type="AlphaFoldDB" id="F7YU44"/>
<dbReference type="GO" id="GO:0005737">
    <property type="term" value="C:cytoplasm"/>
    <property type="evidence" value="ECO:0007669"/>
    <property type="project" value="UniProtKB-SubCell"/>
</dbReference>
<keyword evidence="2 10" id="KW-0963">Cytoplasm</keyword>
<keyword evidence="12" id="KW-1185">Reference proteome</keyword>
<evidence type="ECO:0000313" key="12">
    <source>
        <dbReference type="Proteomes" id="UP000006804"/>
    </source>
</evidence>